<dbReference type="EMBL" id="GG676169">
    <property type="protein sequence ID" value="EER12166.1"/>
    <property type="molecule type" value="Genomic_DNA"/>
</dbReference>
<accession>C5KTI7</accession>
<dbReference type="Gene3D" id="3.40.50.1820">
    <property type="entry name" value="alpha/beta hydrolase"/>
    <property type="match status" value="1"/>
</dbReference>
<name>C5KTI7_PERM5</name>
<dbReference type="GeneID" id="9061244"/>
<reference evidence="3 4" key="1">
    <citation type="submission" date="2008-07" db="EMBL/GenBank/DDBJ databases">
        <authorList>
            <person name="El-Sayed N."/>
            <person name="Caler E."/>
            <person name="Inman J."/>
            <person name="Amedeo P."/>
            <person name="Hass B."/>
            <person name="Wortman J."/>
        </authorList>
    </citation>
    <scope>NUCLEOTIDE SEQUENCE [LARGE SCALE GENOMIC DNA]</scope>
    <source>
        <strain evidence="4">ATCC 50983 / TXsc</strain>
    </source>
</reference>
<keyword evidence="1" id="KW-1133">Transmembrane helix</keyword>
<sequence>MSIRACSSGLTVPANAAVARVMLGEGLSRAQTIGSILIVVGAVSAMAFGSSDDQGSDQSIAGLLSSARFITFVAATFPFYLLAFTASKWSMKTHVAIDDHIPVSHSQVHKRRLRRAVALLALAFLGGYQSAVTALAGKFGAQYIAVEGLAGISHGQAGAREHGHRRELYRHLAEDMDTHVVTADLRGYGDSTGFPYVDGITEDIRTVTDWAIDNVSRELNLPLYVYGHSLGGPEAVYAALHALDRNQQVSGVILESTFPTFEEVAADHISTWFLWIFPRSIRLGIIRWGFLFALQGSEFRFDTARLLRDLQGRDPQIPIVNLHGTKDWEISPNAMEELADCVDSVNYTKVPIRGGGHSTNIYPPQGEQFLESLKSWFSNVEEHH</sequence>
<dbReference type="InterPro" id="IPR000073">
    <property type="entry name" value="AB_hydrolase_1"/>
</dbReference>
<protein>
    <recommendedName>
        <fullName evidence="2">AB hydrolase-1 domain-containing protein</fullName>
    </recommendedName>
</protein>
<evidence type="ECO:0000313" key="4">
    <source>
        <dbReference type="Proteomes" id="UP000007800"/>
    </source>
</evidence>
<keyword evidence="1" id="KW-0472">Membrane</keyword>
<dbReference type="InterPro" id="IPR029058">
    <property type="entry name" value="AB_hydrolase_fold"/>
</dbReference>
<feature type="transmembrane region" description="Helical" evidence="1">
    <location>
        <begin position="60"/>
        <end position="82"/>
    </location>
</feature>
<dbReference type="OrthoDB" id="411472at2759"/>
<feature type="transmembrane region" description="Helical" evidence="1">
    <location>
        <begin position="30"/>
        <end position="48"/>
    </location>
</feature>
<gene>
    <name evidence="3" type="ORF">Pmar_PMAR016566</name>
</gene>
<keyword evidence="4" id="KW-1185">Reference proteome</keyword>
<dbReference type="Pfam" id="PF00561">
    <property type="entry name" value="Abhydrolase_1"/>
    <property type="match status" value="1"/>
</dbReference>
<organism evidence="4">
    <name type="scientific">Perkinsus marinus (strain ATCC 50983 / TXsc)</name>
    <dbReference type="NCBI Taxonomy" id="423536"/>
    <lineage>
        <taxon>Eukaryota</taxon>
        <taxon>Sar</taxon>
        <taxon>Alveolata</taxon>
        <taxon>Perkinsozoa</taxon>
        <taxon>Perkinsea</taxon>
        <taxon>Perkinsida</taxon>
        <taxon>Perkinsidae</taxon>
        <taxon>Perkinsus</taxon>
    </lineage>
</organism>
<keyword evidence="1" id="KW-0812">Transmembrane</keyword>
<evidence type="ECO:0000259" key="2">
    <source>
        <dbReference type="Pfam" id="PF00561"/>
    </source>
</evidence>
<evidence type="ECO:0000313" key="3">
    <source>
        <dbReference type="EMBL" id="EER12166.1"/>
    </source>
</evidence>
<feature type="transmembrane region" description="Helical" evidence="1">
    <location>
        <begin position="116"/>
        <end position="136"/>
    </location>
</feature>
<dbReference type="Proteomes" id="UP000007800">
    <property type="component" value="Unassembled WGS sequence"/>
</dbReference>
<dbReference type="RefSeq" id="XP_002780371.1">
    <property type="nucleotide sequence ID" value="XM_002780325.1"/>
</dbReference>
<feature type="domain" description="AB hydrolase-1" evidence="2">
    <location>
        <begin position="149"/>
        <end position="279"/>
    </location>
</feature>
<dbReference type="InParanoid" id="C5KTI7"/>
<evidence type="ECO:0000256" key="1">
    <source>
        <dbReference type="SAM" id="Phobius"/>
    </source>
</evidence>
<proteinExistence type="predicted"/>
<dbReference type="SUPFAM" id="SSF53474">
    <property type="entry name" value="alpha/beta-Hydrolases"/>
    <property type="match status" value="1"/>
</dbReference>
<dbReference type="PANTHER" id="PTHR12277">
    <property type="entry name" value="ALPHA/BETA HYDROLASE DOMAIN-CONTAINING PROTEIN"/>
    <property type="match status" value="1"/>
</dbReference>
<dbReference type="AlphaFoldDB" id="C5KTI7"/>